<gene>
    <name evidence="1" type="ORF">Q4T40_18635</name>
</gene>
<comment type="caution">
    <text evidence="1">The sequence shown here is derived from an EMBL/GenBank/DDBJ whole genome shotgun (WGS) entry which is preliminary data.</text>
</comment>
<dbReference type="Proteomes" id="UP001254848">
    <property type="component" value="Unassembled WGS sequence"/>
</dbReference>
<accession>A0ABU3P3M1</accession>
<name>A0ABU3P3M1_9FIRM</name>
<dbReference type="RefSeq" id="WP_413781716.1">
    <property type="nucleotide sequence ID" value="NZ_JAUOZS010000001.1"/>
</dbReference>
<evidence type="ECO:0000313" key="2">
    <source>
        <dbReference type="Proteomes" id="UP001254848"/>
    </source>
</evidence>
<dbReference type="EMBL" id="JAUOZS010000001">
    <property type="protein sequence ID" value="MDT8903257.1"/>
    <property type="molecule type" value="Genomic_DNA"/>
</dbReference>
<keyword evidence="2" id="KW-1185">Reference proteome</keyword>
<sequence length="95" mass="10207">MELTKGEIMGKLARVRTSDVLATFAPRSNPEYHEAQGRYCSALEEVARRCGPTVARELEAAGEAMASVLYDECYAQGLADGLQLSRADLLTLAAG</sequence>
<organism evidence="1 2">
    <name type="scientific">Anaeroselena agilis</name>
    <dbReference type="NCBI Taxonomy" id="3063788"/>
    <lineage>
        <taxon>Bacteria</taxon>
        <taxon>Bacillati</taxon>
        <taxon>Bacillota</taxon>
        <taxon>Negativicutes</taxon>
        <taxon>Acetonemataceae</taxon>
        <taxon>Anaeroselena</taxon>
    </lineage>
</organism>
<reference evidence="1 2" key="1">
    <citation type="submission" date="2023-07" db="EMBL/GenBank/DDBJ databases">
        <title>The novel representative of Negativicutes class, Anaeroselena agilis gen. nov. sp. nov.</title>
        <authorList>
            <person name="Prokofeva M.I."/>
            <person name="Elcheninov A.G."/>
            <person name="Klyukina A."/>
            <person name="Kublanov I.V."/>
            <person name="Frolov E.N."/>
            <person name="Podosokorskaya O.A."/>
        </authorList>
    </citation>
    <scope>NUCLEOTIDE SEQUENCE [LARGE SCALE GENOMIC DNA]</scope>
    <source>
        <strain evidence="1 2">4137-cl</strain>
    </source>
</reference>
<evidence type="ECO:0000313" key="1">
    <source>
        <dbReference type="EMBL" id="MDT8903257.1"/>
    </source>
</evidence>
<proteinExistence type="predicted"/>
<protein>
    <submittedName>
        <fullName evidence="1">Uncharacterized protein</fullName>
    </submittedName>
</protein>